<dbReference type="PANTHER" id="PTHR21043:SF0">
    <property type="entry name" value="MITOCHONDRIAL ASSEMBLY OF RIBOSOMAL LARGE SUBUNIT PROTEIN 1"/>
    <property type="match status" value="1"/>
</dbReference>
<dbReference type="Pfam" id="PF02410">
    <property type="entry name" value="RsfS"/>
    <property type="match status" value="1"/>
</dbReference>
<evidence type="ECO:0000256" key="2">
    <source>
        <dbReference type="HAMAP-Rule" id="MF_01477"/>
    </source>
</evidence>
<evidence type="ECO:0000313" key="4">
    <source>
        <dbReference type="Proteomes" id="UP001596456"/>
    </source>
</evidence>
<reference evidence="4" key="1">
    <citation type="journal article" date="2019" name="Int. J. Syst. Evol. Microbiol.">
        <title>The Global Catalogue of Microorganisms (GCM) 10K type strain sequencing project: providing services to taxonomists for standard genome sequencing and annotation.</title>
        <authorList>
            <consortium name="The Broad Institute Genomics Platform"/>
            <consortium name="The Broad Institute Genome Sequencing Center for Infectious Disease"/>
            <person name="Wu L."/>
            <person name="Ma J."/>
        </authorList>
    </citation>
    <scope>NUCLEOTIDE SEQUENCE [LARGE SCALE GENOMIC DNA]</scope>
    <source>
        <strain evidence="4">CGMCC 1.16275</strain>
    </source>
</reference>
<dbReference type="EMBL" id="JBHTCM010000010">
    <property type="protein sequence ID" value="MFC7333402.1"/>
    <property type="molecule type" value="Genomic_DNA"/>
</dbReference>
<comment type="subunit">
    <text evidence="2">Interacts with ribosomal protein uL14 (rplN).</text>
</comment>
<keyword evidence="2" id="KW-0678">Repressor</keyword>
<dbReference type="Proteomes" id="UP001596456">
    <property type="component" value="Unassembled WGS sequence"/>
</dbReference>
<accession>A0ABW2KU38</accession>
<comment type="subcellular location">
    <subcellularLocation>
        <location evidence="2">Cytoplasm</location>
    </subcellularLocation>
</comment>
<name>A0ABW2KU38_9PROT</name>
<dbReference type="SUPFAM" id="SSF81301">
    <property type="entry name" value="Nucleotidyltransferase"/>
    <property type="match status" value="1"/>
</dbReference>
<dbReference type="InterPro" id="IPR043519">
    <property type="entry name" value="NT_sf"/>
</dbReference>
<protein>
    <recommendedName>
        <fullName evidence="2">Ribosomal silencing factor RsfS</fullName>
    </recommendedName>
</protein>
<dbReference type="RefSeq" id="WP_377358458.1">
    <property type="nucleotide sequence ID" value="NZ_JBHTCM010000010.1"/>
</dbReference>
<organism evidence="3 4">
    <name type="scientific">Rhodocista pekingensis</name>
    <dbReference type="NCBI Taxonomy" id="201185"/>
    <lineage>
        <taxon>Bacteria</taxon>
        <taxon>Pseudomonadati</taxon>
        <taxon>Pseudomonadota</taxon>
        <taxon>Alphaproteobacteria</taxon>
        <taxon>Rhodospirillales</taxon>
        <taxon>Azospirillaceae</taxon>
        <taxon>Rhodocista</taxon>
    </lineage>
</organism>
<keyword evidence="2" id="KW-0810">Translation regulation</keyword>
<proteinExistence type="inferred from homology"/>
<dbReference type="NCBIfam" id="TIGR00090">
    <property type="entry name" value="rsfS_iojap_ybeB"/>
    <property type="match status" value="1"/>
</dbReference>
<dbReference type="HAMAP" id="MF_01477">
    <property type="entry name" value="Iojap_RsfS"/>
    <property type="match status" value="1"/>
</dbReference>
<evidence type="ECO:0000313" key="3">
    <source>
        <dbReference type="EMBL" id="MFC7333402.1"/>
    </source>
</evidence>
<dbReference type="InterPro" id="IPR004394">
    <property type="entry name" value="Iojap/RsfS/C7orf30"/>
</dbReference>
<keyword evidence="2" id="KW-0963">Cytoplasm</keyword>
<comment type="caution">
    <text evidence="3">The sequence shown here is derived from an EMBL/GenBank/DDBJ whole genome shotgun (WGS) entry which is preliminary data.</text>
</comment>
<comment type="function">
    <text evidence="2">Functions as a ribosomal silencing factor. Interacts with ribosomal protein uL14 (rplN), blocking formation of intersubunit bridge B8. Prevents association of the 30S and 50S ribosomal subunits and the formation of functional ribosomes, thus repressing translation.</text>
</comment>
<dbReference type="Gene3D" id="3.30.460.10">
    <property type="entry name" value="Beta Polymerase, domain 2"/>
    <property type="match status" value="1"/>
</dbReference>
<comment type="similarity">
    <text evidence="1 2">Belongs to the Iojap/RsfS family.</text>
</comment>
<gene>
    <name evidence="2 3" type="primary">rsfS</name>
    <name evidence="3" type="ORF">ACFQPS_09530</name>
</gene>
<keyword evidence="4" id="KW-1185">Reference proteome</keyword>
<dbReference type="PANTHER" id="PTHR21043">
    <property type="entry name" value="IOJAP SUPERFAMILY ORTHOLOG"/>
    <property type="match status" value="1"/>
</dbReference>
<sequence length="147" mass="15648">MGHEVKTIPAAPSIGVAGASAASADIPVRIRDLVLQSLDGDKAEDTVVIDLIGKTSLADYMVVTSGRSARQVGAMADHLLEKLKAMGIDAEAEGMPQNDWVLLDAGDVIVHLFRPEVRAFYNIEKMWGVEPPASLIPTGFQPDLRAG</sequence>
<evidence type="ECO:0000256" key="1">
    <source>
        <dbReference type="ARBA" id="ARBA00010574"/>
    </source>
</evidence>